<dbReference type="SUPFAM" id="SSF48264">
    <property type="entry name" value="Cytochrome P450"/>
    <property type="match status" value="1"/>
</dbReference>
<dbReference type="InterPro" id="IPR005123">
    <property type="entry name" value="Oxoglu/Fe-dep_dioxygenase_dom"/>
</dbReference>
<dbReference type="PRINTS" id="PR00465">
    <property type="entry name" value="EP450IV"/>
</dbReference>
<dbReference type="InterPro" id="IPR017972">
    <property type="entry name" value="Cyt_P450_CS"/>
</dbReference>
<comment type="function">
    <text evidence="9">Involved in the regulation of shoot development and salicylic acid (SA) homeostasis.</text>
</comment>
<comment type="similarity">
    <text evidence="3">Belongs to the iron/ascorbate-dependent oxidoreductase family.</text>
</comment>
<comment type="subcellular location">
    <subcellularLocation>
        <location evidence="2">Cytoplasm</location>
    </subcellularLocation>
    <subcellularLocation>
        <location evidence="1">Nucleus</location>
    </subcellularLocation>
</comment>
<evidence type="ECO:0000256" key="3">
    <source>
        <dbReference type="ARBA" id="ARBA00008056"/>
    </source>
</evidence>
<sequence>MSPAMVVGSGEKGESDTPGNQYQKGVKQLVENGLHTIPKKYILPPSDRPATNSENSNVAKQNLQLPIIDFSELIGPRRPQVLQSLANACERYGFFQLVNHGISDDVISSMRDVSGRFFDLPFEERAKHMTTDMHAPVRYGTSFSQTKDTVFCWRDFLKLLCHPLPDFLPHWPASPLDFRKVVATYSEETKYLFLMLMEAIQESLGIKVEVKKQEEETEGNDNNILKDLEDGSQMMVVNFYPPCPEPDLTLGMPPHSDYGFLTLLLQDQVEGLQIQFQGQWLTVKPINNAFVVNVGDHLEIYSNGKYKSVLHRVIVNAMKKRTSVASLHSLPFNCTARRRAVVPSLHKRYLSVIVDRVFCRCAERLVEKLQPDALNGTAVNMEAKFSQLTLDVIGLSVFNYNFDSLNMDSPVIEAVYTALKEAEARSTDLLPEIVESEGERIDVEEYVNDSDPSILRFLLASREEVSSVQLRDDLLSLLVAGHETTGSVLTWTLYLLSKDSSSLAKAQEEVDRVLQGRRPTYEDIKNLKFLTRCIIESLRLYPHPPVLIRRAQVPDELPGGYKLNAGQDIMISVYNIHRSSEVWDRAEEFAPERFDLDGPVPNETNTDFRFIPFSGGPRKCVGDQFALMEAIVALAIFLQHMNFELVPDQNVSMTTGATIHTTNGLYMKLSRRLK</sequence>
<dbReference type="SUPFAM" id="SSF51197">
    <property type="entry name" value="Clavaminate synthase-like"/>
    <property type="match status" value="1"/>
</dbReference>
<dbReference type="Gene3D" id="2.60.120.330">
    <property type="entry name" value="B-lactam Antibiotic, Isopenicillin N Synthase, Chain"/>
    <property type="match status" value="1"/>
</dbReference>
<dbReference type="GO" id="GO:0005737">
    <property type="term" value="C:cytoplasm"/>
    <property type="evidence" value="ECO:0007669"/>
    <property type="project" value="UniProtKB-SubCell"/>
</dbReference>
<evidence type="ECO:0000256" key="2">
    <source>
        <dbReference type="ARBA" id="ARBA00004496"/>
    </source>
</evidence>
<dbReference type="InterPro" id="IPR050295">
    <property type="entry name" value="Plant_2OG-oxidoreductases"/>
</dbReference>
<dbReference type="EMBL" id="KN647595">
    <property type="protein sequence ID" value="KHN36453.1"/>
    <property type="molecule type" value="Genomic_DNA"/>
</dbReference>
<dbReference type="Proteomes" id="UP000053555">
    <property type="component" value="Unassembled WGS sequence"/>
</dbReference>
<evidence type="ECO:0000256" key="9">
    <source>
        <dbReference type="ARBA" id="ARBA00059922"/>
    </source>
</evidence>
<accession>A0A0B2RVG8</accession>
<evidence type="ECO:0000256" key="7">
    <source>
        <dbReference type="ARBA" id="ARBA00023004"/>
    </source>
</evidence>
<evidence type="ECO:0000256" key="6">
    <source>
        <dbReference type="ARBA" id="ARBA00022896"/>
    </source>
</evidence>
<protein>
    <submittedName>
        <fullName evidence="14">Carotene epsilon-monooxygenase, chloroplastic</fullName>
    </submittedName>
</protein>
<dbReference type="GO" id="GO:0005634">
    <property type="term" value="C:nucleus"/>
    <property type="evidence" value="ECO:0007669"/>
    <property type="project" value="UniProtKB-SubCell"/>
</dbReference>
<comment type="cofactor">
    <cofactor evidence="10">
        <name>heme</name>
        <dbReference type="ChEBI" id="CHEBI:30413"/>
    </cofactor>
</comment>
<dbReference type="InterPro" id="IPR036396">
    <property type="entry name" value="Cyt_P450_sf"/>
</dbReference>
<dbReference type="PROSITE" id="PS00086">
    <property type="entry name" value="CYTOCHROME_P450"/>
    <property type="match status" value="1"/>
</dbReference>
<dbReference type="GO" id="GO:0016705">
    <property type="term" value="F:oxidoreductase activity, acting on paired donors, with incorporation or reduction of molecular oxygen"/>
    <property type="evidence" value="ECO:0007669"/>
    <property type="project" value="InterPro"/>
</dbReference>
<dbReference type="FunFam" id="2.60.120.330:FF:000015">
    <property type="entry name" value="Protein DMR6-LIKE OXYGENASE 1"/>
    <property type="match status" value="1"/>
</dbReference>
<dbReference type="InterPro" id="IPR002403">
    <property type="entry name" value="Cyt_P450_E_grp-IV"/>
</dbReference>
<dbReference type="InterPro" id="IPR001128">
    <property type="entry name" value="Cyt_P450"/>
</dbReference>
<evidence type="ECO:0000256" key="8">
    <source>
        <dbReference type="ARBA" id="ARBA00023242"/>
    </source>
</evidence>
<dbReference type="InterPro" id="IPR027443">
    <property type="entry name" value="IPNS-like_sf"/>
</dbReference>
<gene>
    <name evidence="14" type="ORF">glysoja_041040</name>
</gene>
<dbReference type="Pfam" id="PF14226">
    <property type="entry name" value="DIOX_N"/>
    <property type="match status" value="1"/>
</dbReference>
<keyword evidence="10 11" id="KW-0349">Heme</keyword>
<keyword evidence="4" id="KW-0963">Cytoplasm</keyword>
<dbReference type="InterPro" id="IPR044861">
    <property type="entry name" value="IPNS-like_FE2OG_OXY"/>
</dbReference>
<dbReference type="GO" id="GO:0020037">
    <property type="term" value="F:heme binding"/>
    <property type="evidence" value="ECO:0007669"/>
    <property type="project" value="InterPro"/>
</dbReference>
<organism evidence="14">
    <name type="scientific">Glycine soja</name>
    <name type="common">Wild soybean</name>
    <dbReference type="NCBI Taxonomy" id="3848"/>
    <lineage>
        <taxon>Eukaryota</taxon>
        <taxon>Viridiplantae</taxon>
        <taxon>Streptophyta</taxon>
        <taxon>Embryophyta</taxon>
        <taxon>Tracheophyta</taxon>
        <taxon>Spermatophyta</taxon>
        <taxon>Magnoliopsida</taxon>
        <taxon>eudicotyledons</taxon>
        <taxon>Gunneridae</taxon>
        <taxon>Pentapetalae</taxon>
        <taxon>rosids</taxon>
        <taxon>fabids</taxon>
        <taxon>Fabales</taxon>
        <taxon>Fabaceae</taxon>
        <taxon>Papilionoideae</taxon>
        <taxon>50 kb inversion clade</taxon>
        <taxon>NPAAA clade</taxon>
        <taxon>indigoferoid/millettioid clade</taxon>
        <taxon>Phaseoleae</taxon>
        <taxon>Glycine</taxon>
        <taxon>Glycine subgen. Soja</taxon>
    </lineage>
</organism>
<dbReference type="InterPro" id="IPR026992">
    <property type="entry name" value="DIOX_N"/>
</dbReference>
<dbReference type="AlphaFoldDB" id="A0A0B2RVG8"/>
<dbReference type="PRINTS" id="PR00385">
    <property type="entry name" value="P450"/>
</dbReference>
<keyword evidence="5 10" id="KW-0479">Metal-binding</keyword>
<dbReference type="GO" id="GO:0004497">
    <property type="term" value="F:monooxygenase activity"/>
    <property type="evidence" value="ECO:0007669"/>
    <property type="project" value="UniProtKB-KW"/>
</dbReference>
<evidence type="ECO:0000256" key="5">
    <source>
        <dbReference type="ARBA" id="ARBA00022723"/>
    </source>
</evidence>
<keyword evidence="8" id="KW-0539">Nucleus</keyword>
<evidence type="ECO:0000256" key="1">
    <source>
        <dbReference type="ARBA" id="ARBA00004123"/>
    </source>
</evidence>
<keyword evidence="6" id="KW-0847">Vitamin C</keyword>
<feature type="domain" description="Fe2OG dioxygenase" evidence="13">
    <location>
        <begin position="230"/>
        <end position="330"/>
    </location>
</feature>
<dbReference type="Pfam" id="PF00067">
    <property type="entry name" value="p450"/>
    <property type="match status" value="1"/>
</dbReference>
<evidence type="ECO:0000259" key="13">
    <source>
        <dbReference type="PROSITE" id="PS51471"/>
    </source>
</evidence>
<comment type="similarity">
    <text evidence="11">Belongs to the cytochrome P450 family.</text>
</comment>
<evidence type="ECO:0000313" key="14">
    <source>
        <dbReference type="EMBL" id="KHN36453.1"/>
    </source>
</evidence>
<name>A0A0B2RVG8_GLYSO</name>
<dbReference type="Pfam" id="PF03171">
    <property type="entry name" value="2OG-FeII_Oxy"/>
    <property type="match status" value="1"/>
</dbReference>
<proteinExistence type="inferred from homology"/>
<keyword evidence="11" id="KW-0560">Oxidoreductase</keyword>
<dbReference type="GO" id="GO:0031418">
    <property type="term" value="F:L-ascorbic acid binding"/>
    <property type="evidence" value="ECO:0007669"/>
    <property type="project" value="UniProtKB-KW"/>
</dbReference>
<feature type="region of interest" description="Disordered" evidence="12">
    <location>
        <begin position="1"/>
        <end position="21"/>
    </location>
</feature>
<keyword evidence="11 14" id="KW-0503">Monooxygenase</keyword>
<evidence type="ECO:0000256" key="10">
    <source>
        <dbReference type="PIRSR" id="PIRSR602403-1"/>
    </source>
</evidence>
<keyword evidence="7 10" id="KW-0408">Iron</keyword>
<dbReference type="PROSITE" id="PS51471">
    <property type="entry name" value="FE2OG_OXY"/>
    <property type="match status" value="1"/>
</dbReference>
<evidence type="ECO:0000256" key="12">
    <source>
        <dbReference type="SAM" id="MobiDB-lite"/>
    </source>
</evidence>
<evidence type="ECO:0000256" key="11">
    <source>
        <dbReference type="RuleBase" id="RU000461"/>
    </source>
</evidence>
<evidence type="ECO:0000256" key="4">
    <source>
        <dbReference type="ARBA" id="ARBA00022490"/>
    </source>
</evidence>
<feature type="binding site" description="axial binding residue" evidence="10">
    <location>
        <position position="620"/>
    </location>
    <ligand>
        <name>heme</name>
        <dbReference type="ChEBI" id="CHEBI:30413"/>
    </ligand>
    <ligandPart>
        <name>Fe</name>
        <dbReference type="ChEBI" id="CHEBI:18248"/>
    </ligandPart>
</feature>
<dbReference type="PANTHER" id="PTHR47991">
    <property type="entry name" value="OXOGLUTARATE/IRON-DEPENDENT DIOXYGENASE"/>
    <property type="match status" value="1"/>
</dbReference>
<dbReference type="GO" id="GO:0005506">
    <property type="term" value="F:iron ion binding"/>
    <property type="evidence" value="ECO:0007669"/>
    <property type="project" value="InterPro"/>
</dbReference>
<reference evidence="14" key="1">
    <citation type="submission" date="2014-07" db="EMBL/GenBank/DDBJ databases">
        <title>Identification of a novel salt tolerance gene in wild soybean by whole-genome sequencing.</title>
        <authorList>
            <person name="Lam H.-M."/>
            <person name="Qi X."/>
            <person name="Li M.-W."/>
            <person name="Liu X."/>
            <person name="Xie M."/>
            <person name="Ni M."/>
            <person name="Xu X."/>
        </authorList>
    </citation>
    <scope>NUCLEOTIDE SEQUENCE [LARGE SCALE GENOMIC DNA]</scope>
    <source>
        <tissue evidence="14">Root</tissue>
    </source>
</reference>